<dbReference type="Gene3D" id="3.90.1150.140">
    <property type="match status" value="1"/>
</dbReference>
<evidence type="ECO:0000259" key="2">
    <source>
        <dbReference type="Pfam" id="PF20732"/>
    </source>
</evidence>
<feature type="domain" description="Peptidoglycan beta-N-acetylmuramidase NamZ C-terminal" evidence="2">
    <location>
        <begin position="228"/>
        <end position="356"/>
    </location>
</feature>
<name>A0A382FXQ7_9ZZZZ</name>
<gene>
    <name evidence="3" type="ORF">METZ01_LOCUS220720</name>
</gene>
<dbReference type="EMBL" id="UINC01052484">
    <property type="protein sequence ID" value="SVB67866.1"/>
    <property type="molecule type" value="Genomic_DNA"/>
</dbReference>
<feature type="domain" description="Peptidoglycan beta-N-acetylmuramidase NamZ N-terminal" evidence="1">
    <location>
        <begin position="23"/>
        <end position="224"/>
    </location>
</feature>
<evidence type="ECO:0008006" key="4">
    <source>
        <dbReference type="Google" id="ProtNLM"/>
    </source>
</evidence>
<sequence length="358" mass="39409">MSVRLGVERVLAGDFLGLRSGRIGLIHHQASVTSDLTSSVVALLKDGFDVQVLFGPQHGARGEKQDNMIESGDYIDPATGLRVHSLYGGVRKPTPAMLEGLDFVLFDLQDVGVRIYTFVWTMALAMEACAEAGLRFVVLDRPNPIGGILREGPVLRPGFESFVGLHPIPLRHGLTVGELAQWMNEERSIGCDLQVVHCDGWQRDMLWHDTGLPWVMPSPNLPTVDSCIVYPGMVLLEGTNLSEGRGTTRPFELFGAPYLNPQNLAEEVLPLLSPGVTIHPRYFEPAFQKHQGVICGGGQLHVSDVKTFRPVHTALVLLVAARSLAGEALQWRLPPYEYEDELMPIDMLWGHDGLRLGI</sequence>
<dbReference type="InterPro" id="IPR048503">
    <property type="entry name" value="NamZ_C"/>
</dbReference>
<dbReference type="InterPro" id="IPR048502">
    <property type="entry name" value="NamZ_N"/>
</dbReference>
<dbReference type="PANTHER" id="PTHR42915">
    <property type="entry name" value="HYPOTHETICAL 460 KDA PROTEIN IN FEUA-SIGW INTERGENIC REGION [PRECURSOR]"/>
    <property type="match status" value="1"/>
</dbReference>
<dbReference type="PANTHER" id="PTHR42915:SF1">
    <property type="entry name" value="PEPTIDOGLYCAN BETA-N-ACETYLMURAMIDASE NAMZ"/>
    <property type="match status" value="1"/>
</dbReference>
<feature type="non-terminal residue" evidence="3">
    <location>
        <position position="358"/>
    </location>
</feature>
<dbReference type="InterPro" id="IPR008302">
    <property type="entry name" value="NamZ"/>
</dbReference>
<reference evidence="3" key="1">
    <citation type="submission" date="2018-05" db="EMBL/GenBank/DDBJ databases">
        <authorList>
            <person name="Lanie J.A."/>
            <person name="Ng W.-L."/>
            <person name="Kazmierczak K.M."/>
            <person name="Andrzejewski T.M."/>
            <person name="Davidsen T.M."/>
            <person name="Wayne K.J."/>
            <person name="Tettelin H."/>
            <person name="Glass J.I."/>
            <person name="Rusch D."/>
            <person name="Podicherti R."/>
            <person name="Tsui H.-C.T."/>
            <person name="Winkler M.E."/>
        </authorList>
    </citation>
    <scope>NUCLEOTIDE SEQUENCE</scope>
</reference>
<dbReference type="AlphaFoldDB" id="A0A382FXQ7"/>
<accession>A0A382FXQ7</accession>
<evidence type="ECO:0000313" key="3">
    <source>
        <dbReference type="EMBL" id="SVB67866.1"/>
    </source>
</evidence>
<dbReference type="Gene3D" id="3.40.50.12170">
    <property type="entry name" value="Uncharacterised protein PF07075, DUF1343"/>
    <property type="match status" value="1"/>
</dbReference>
<dbReference type="Pfam" id="PF20732">
    <property type="entry name" value="NamZ_C"/>
    <property type="match status" value="1"/>
</dbReference>
<organism evidence="3">
    <name type="scientific">marine metagenome</name>
    <dbReference type="NCBI Taxonomy" id="408172"/>
    <lineage>
        <taxon>unclassified sequences</taxon>
        <taxon>metagenomes</taxon>
        <taxon>ecological metagenomes</taxon>
    </lineage>
</organism>
<dbReference type="GO" id="GO:0033922">
    <property type="term" value="F:peptidoglycan beta-N-acetylmuramidase activity"/>
    <property type="evidence" value="ECO:0007669"/>
    <property type="project" value="InterPro"/>
</dbReference>
<evidence type="ECO:0000259" key="1">
    <source>
        <dbReference type="Pfam" id="PF07075"/>
    </source>
</evidence>
<dbReference type="Pfam" id="PF07075">
    <property type="entry name" value="NamZ_N"/>
    <property type="match status" value="1"/>
</dbReference>
<protein>
    <recommendedName>
        <fullName evidence="4">DUF1343 domain-containing protein</fullName>
    </recommendedName>
</protein>
<dbReference type="PIRSF" id="PIRSF016719">
    <property type="entry name" value="UCP016719"/>
    <property type="match status" value="1"/>
</dbReference>
<proteinExistence type="predicted"/>